<reference evidence="1" key="1">
    <citation type="submission" date="2014-09" db="EMBL/GenBank/DDBJ databases">
        <authorList>
            <person name="Magalhaes I.L.F."/>
            <person name="Oliveira U."/>
            <person name="Santos F.R."/>
            <person name="Vidigal T.H.D.A."/>
            <person name="Brescovit A.D."/>
            <person name="Santos A.J."/>
        </authorList>
    </citation>
    <scope>NUCLEOTIDE SEQUENCE</scope>
    <source>
        <tissue evidence="1">Shoot tissue taken approximately 20 cm above the soil surface</tissue>
    </source>
</reference>
<proteinExistence type="predicted"/>
<name>A0A0A9FB99_ARUDO</name>
<dbReference type="AlphaFoldDB" id="A0A0A9FB99"/>
<protein>
    <submittedName>
        <fullName evidence="1">Uncharacterized protein</fullName>
    </submittedName>
</protein>
<dbReference type="EMBL" id="GBRH01190470">
    <property type="protein sequence ID" value="JAE07426.1"/>
    <property type="molecule type" value="Transcribed_RNA"/>
</dbReference>
<organism evidence="1">
    <name type="scientific">Arundo donax</name>
    <name type="common">Giant reed</name>
    <name type="synonym">Donax arundinaceus</name>
    <dbReference type="NCBI Taxonomy" id="35708"/>
    <lineage>
        <taxon>Eukaryota</taxon>
        <taxon>Viridiplantae</taxon>
        <taxon>Streptophyta</taxon>
        <taxon>Embryophyta</taxon>
        <taxon>Tracheophyta</taxon>
        <taxon>Spermatophyta</taxon>
        <taxon>Magnoliopsida</taxon>
        <taxon>Liliopsida</taxon>
        <taxon>Poales</taxon>
        <taxon>Poaceae</taxon>
        <taxon>PACMAD clade</taxon>
        <taxon>Arundinoideae</taxon>
        <taxon>Arundineae</taxon>
        <taxon>Arundo</taxon>
    </lineage>
</organism>
<sequence>MQLCMSRMCVHPKSIINM</sequence>
<evidence type="ECO:0000313" key="1">
    <source>
        <dbReference type="EMBL" id="JAE07426.1"/>
    </source>
</evidence>
<reference evidence="1" key="2">
    <citation type="journal article" date="2015" name="Data Brief">
        <title>Shoot transcriptome of the giant reed, Arundo donax.</title>
        <authorList>
            <person name="Barrero R.A."/>
            <person name="Guerrero F.D."/>
            <person name="Moolhuijzen P."/>
            <person name="Goolsby J.A."/>
            <person name="Tidwell J."/>
            <person name="Bellgard S.E."/>
            <person name="Bellgard M.I."/>
        </authorList>
    </citation>
    <scope>NUCLEOTIDE SEQUENCE</scope>
    <source>
        <tissue evidence="1">Shoot tissue taken approximately 20 cm above the soil surface</tissue>
    </source>
</reference>
<accession>A0A0A9FB99</accession>